<dbReference type="EMBL" id="ONZP01000251">
    <property type="protein sequence ID" value="SPJ79110.1"/>
    <property type="molecule type" value="Genomic_DNA"/>
</dbReference>
<accession>A0AAE8MB63</accession>
<evidence type="ECO:0000313" key="3">
    <source>
        <dbReference type="Proteomes" id="UP001187734"/>
    </source>
</evidence>
<dbReference type="AlphaFoldDB" id="A0AAE8MB63"/>
<evidence type="ECO:0000256" key="1">
    <source>
        <dbReference type="SAM" id="SignalP"/>
    </source>
</evidence>
<reference evidence="2" key="1">
    <citation type="submission" date="2018-03" db="EMBL/GenBank/DDBJ databases">
        <authorList>
            <person name="Guldener U."/>
        </authorList>
    </citation>
    <scope>NUCLEOTIDE SEQUENCE</scope>
</reference>
<keyword evidence="3" id="KW-1185">Reference proteome</keyword>
<keyword evidence="1" id="KW-0732">Signal</keyword>
<proteinExistence type="predicted"/>
<sequence length="270" mass="29001">MKVYLITVVALIASSFAAPVAEKSFTKRLSHIVETFSHNLPTSPDVDLHLLKDDDKAHKATANDRRSGSKMAAQRSHSKRLLPDLGLTRFRNSNDLIKALESLVNQITAHSVKINATLTSVQAGKRTKAKANVDTTKEIVQMRSALSGFLTRLASSRNLDFNNSQVEDIVDLLDKLILQIVGTVDSILGGLGSRDDITSPLNPLINMLTNLVSNLGVSDTQLGAQLRELLGSILNGQVSGDKVGLNALLSGLENPLLRLHGTLGGIGKTN</sequence>
<comment type="caution">
    <text evidence="2">The sequence shown here is derived from an EMBL/GenBank/DDBJ whole genome shotgun (WGS) entry which is preliminary data.</text>
</comment>
<gene>
    <name evidence="2" type="ORF">FTOL_07501</name>
</gene>
<dbReference type="Proteomes" id="UP001187734">
    <property type="component" value="Unassembled WGS sequence"/>
</dbReference>
<feature type="chain" id="PRO_5041919842" evidence="1">
    <location>
        <begin position="18"/>
        <end position="270"/>
    </location>
</feature>
<feature type="signal peptide" evidence="1">
    <location>
        <begin position="1"/>
        <end position="17"/>
    </location>
</feature>
<name>A0AAE8MB63_9HYPO</name>
<evidence type="ECO:0000313" key="2">
    <source>
        <dbReference type="EMBL" id="SPJ79110.1"/>
    </source>
</evidence>
<organism evidence="2 3">
    <name type="scientific">Fusarium torulosum</name>
    <dbReference type="NCBI Taxonomy" id="33205"/>
    <lineage>
        <taxon>Eukaryota</taxon>
        <taxon>Fungi</taxon>
        <taxon>Dikarya</taxon>
        <taxon>Ascomycota</taxon>
        <taxon>Pezizomycotina</taxon>
        <taxon>Sordariomycetes</taxon>
        <taxon>Hypocreomycetidae</taxon>
        <taxon>Hypocreales</taxon>
        <taxon>Nectriaceae</taxon>
        <taxon>Fusarium</taxon>
    </lineage>
</organism>
<protein>
    <submittedName>
        <fullName evidence="2">Uncharacterized protein</fullName>
    </submittedName>
</protein>